<evidence type="ECO:0000313" key="2">
    <source>
        <dbReference type="Proteomes" id="UP000031666"/>
    </source>
</evidence>
<dbReference type="EMBL" id="BBSC01000012">
    <property type="protein sequence ID" value="GAM78119.1"/>
    <property type="molecule type" value="Genomic_DNA"/>
</dbReference>
<dbReference type="Proteomes" id="UP000031666">
    <property type="component" value="Unassembled WGS sequence"/>
</dbReference>
<evidence type="ECO:0000313" key="1">
    <source>
        <dbReference type="EMBL" id="GAM78119.1"/>
    </source>
</evidence>
<gene>
    <name evidence="1" type="ORF">JCM19241_4824</name>
</gene>
<proteinExistence type="predicted"/>
<dbReference type="STRING" id="1481914.JCM19241_4824"/>
<name>A0A0B8QVF5_9VIBR</name>
<protein>
    <submittedName>
        <fullName evidence="1">Uncharacterized protein</fullName>
    </submittedName>
</protein>
<sequence>MSFDVYGGALMLETLKRNIEMVDFSAALLKVKPFEAQ</sequence>
<reference evidence="1 2" key="1">
    <citation type="submission" date="2015-01" db="EMBL/GenBank/DDBJ databases">
        <title>Vibrio sp. C94 JCM 19241 whole genome shotgun sequence.</title>
        <authorList>
            <person name="Sawabe T."/>
            <person name="Meirelles P."/>
            <person name="Feng G."/>
            <person name="Sayaka M."/>
            <person name="Hattori M."/>
            <person name="Ohkuma M."/>
        </authorList>
    </citation>
    <scope>NUCLEOTIDE SEQUENCE [LARGE SCALE GENOMIC DNA]</scope>
    <source>
        <strain evidence="2">JCM 19241</strain>
    </source>
</reference>
<organism evidence="1 2">
    <name type="scientific">Vibrio ishigakensis</name>
    <dbReference type="NCBI Taxonomy" id="1481914"/>
    <lineage>
        <taxon>Bacteria</taxon>
        <taxon>Pseudomonadati</taxon>
        <taxon>Pseudomonadota</taxon>
        <taxon>Gammaproteobacteria</taxon>
        <taxon>Vibrionales</taxon>
        <taxon>Vibrionaceae</taxon>
        <taxon>Vibrio</taxon>
    </lineage>
</organism>
<reference evidence="1 2" key="2">
    <citation type="submission" date="2015-01" db="EMBL/GenBank/DDBJ databases">
        <authorList>
            <consortium name="NBRP consortium"/>
            <person name="Sawabe T."/>
            <person name="Meirelles P."/>
            <person name="Feng G."/>
            <person name="Sayaka M."/>
            <person name="Hattori M."/>
            <person name="Ohkuma M."/>
        </authorList>
    </citation>
    <scope>NUCLEOTIDE SEQUENCE [LARGE SCALE GENOMIC DNA]</scope>
    <source>
        <strain evidence="2">JCM 19241</strain>
    </source>
</reference>
<dbReference type="AlphaFoldDB" id="A0A0B8QVF5"/>
<comment type="caution">
    <text evidence="1">The sequence shown here is derived from an EMBL/GenBank/DDBJ whole genome shotgun (WGS) entry which is preliminary data.</text>
</comment>
<accession>A0A0B8QVF5</accession>